<reference evidence="5 6" key="1">
    <citation type="submission" date="2017-08" db="EMBL/GenBank/DDBJ databases">
        <title>Draft Genome Sequence of Hafnia alvei CITHA-6 Isolated from Raw Bovine Milk.</title>
        <authorList>
            <person name="Culligan E.P."/>
            <person name="Mcsweeney A."/>
            <person name="O'Doherty C."/>
            <person name="Gleeson E."/>
            <person name="O'Riordan D."/>
            <person name="Sleator R.D."/>
        </authorList>
    </citation>
    <scope>NUCLEOTIDE SEQUENCE [LARGE SCALE GENOMIC DNA]</scope>
    <source>
        <strain evidence="5 6">CITHA-6</strain>
    </source>
</reference>
<protein>
    <submittedName>
        <fullName evidence="5">AraC family transcriptional regulator</fullName>
    </submittedName>
</protein>
<keyword evidence="1" id="KW-0805">Transcription regulation</keyword>
<comment type="caution">
    <text evidence="5">The sequence shown here is derived from an EMBL/GenBank/DDBJ whole genome shotgun (WGS) entry which is preliminary data.</text>
</comment>
<dbReference type="EMBL" id="NQMS01000005">
    <property type="protein sequence ID" value="PAV95905.1"/>
    <property type="molecule type" value="Genomic_DNA"/>
</dbReference>
<dbReference type="InterPro" id="IPR009057">
    <property type="entry name" value="Homeodomain-like_sf"/>
</dbReference>
<dbReference type="InterPro" id="IPR018062">
    <property type="entry name" value="HTH_AraC-typ_CS"/>
</dbReference>
<keyword evidence="3" id="KW-0804">Transcription</keyword>
<dbReference type="RefSeq" id="WP_039188295.1">
    <property type="nucleotide sequence ID" value="NZ_CAUFSP010000031.1"/>
</dbReference>
<dbReference type="Pfam" id="PF12833">
    <property type="entry name" value="HTH_18"/>
    <property type="match status" value="1"/>
</dbReference>
<evidence type="ECO:0000259" key="4">
    <source>
        <dbReference type="PROSITE" id="PS01124"/>
    </source>
</evidence>
<dbReference type="PRINTS" id="PR00032">
    <property type="entry name" value="HTHARAC"/>
</dbReference>
<sequence>MKLRCQECCAVVLTTQNTEISINNEKITDVKENSLILLSCKNNSLEINHFDNQCVAYISRETINNYLTFLKRDITKVCHEARRSPDYFVEPCRAPKIFAEAASLSQQEDLDDISRVRKNSLLFTVLSVFLAHRRFLPFLIKVSQNDVRTQVYTIIQSNISKGWALGSIASSLCMSASVLKKRLREENTSYTKIITDCRMRFAAEQLTIYHQSIAQVSAQCGYSSASYFISVFKKYYGTTPLNYIRKYSSKMQG</sequence>
<proteinExistence type="predicted"/>
<dbReference type="InterPro" id="IPR020449">
    <property type="entry name" value="Tscrpt_reg_AraC-type_HTH"/>
</dbReference>
<feature type="domain" description="HTH araC/xylS-type" evidence="4">
    <location>
        <begin position="149"/>
        <end position="246"/>
    </location>
</feature>
<dbReference type="SUPFAM" id="SSF46689">
    <property type="entry name" value="Homeodomain-like"/>
    <property type="match status" value="1"/>
</dbReference>
<evidence type="ECO:0000256" key="1">
    <source>
        <dbReference type="ARBA" id="ARBA00023015"/>
    </source>
</evidence>
<dbReference type="SMART" id="SM00342">
    <property type="entry name" value="HTH_ARAC"/>
    <property type="match status" value="1"/>
</dbReference>
<dbReference type="OrthoDB" id="9816344at2"/>
<gene>
    <name evidence="5" type="ORF">CJD50_12810</name>
</gene>
<organism evidence="5 6">
    <name type="scientific">Hafnia paralvei</name>
    <dbReference type="NCBI Taxonomy" id="546367"/>
    <lineage>
        <taxon>Bacteria</taxon>
        <taxon>Pseudomonadati</taxon>
        <taxon>Pseudomonadota</taxon>
        <taxon>Gammaproteobacteria</taxon>
        <taxon>Enterobacterales</taxon>
        <taxon>Hafniaceae</taxon>
        <taxon>Hafnia</taxon>
    </lineage>
</organism>
<dbReference type="GO" id="GO:0003700">
    <property type="term" value="F:DNA-binding transcription factor activity"/>
    <property type="evidence" value="ECO:0007669"/>
    <property type="project" value="InterPro"/>
</dbReference>
<accession>A0A2A2MB18</accession>
<dbReference type="GO" id="GO:0000976">
    <property type="term" value="F:transcription cis-regulatory region binding"/>
    <property type="evidence" value="ECO:0007669"/>
    <property type="project" value="TreeGrafter"/>
</dbReference>
<dbReference type="Gene3D" id="1.10.10.60">
    <property type="entry name" value="Homeodomain-like"/>
    <property type="match status" value="1"/>
</dbReference>
<dbReference type="Proteomes" id="UP000218796">
    <property type="component" value="Unassembled WGS sequence"/>
</dbReference>
<dbReference type="PROSITE" id="PS01124">
    <property type="entry name" value="HTH_ARAC_FAMILY_2"/>
    <property type="match status" value="1"/>
</dbReference>
<dbReference type="PROSITE" id="PS00041">
    <property type="entry name" value="HTH_ARAC_FAMILY_1"/>
    <property type="match status" value="1"/>
</dbReference>
<keyword evidence="6" id="KW-1185">Reference proteome</keyword>
<dbReference type="InterPro" id="IPR018060">
    <property type="entry name" value="HTH_AraC"/>
</dbReference>
<dbReference type="PANTHER" id="PTHR47894:SF4">
    <property type="entry name" value="HTH-TYPE TRANSCRIPTIONAL REGULATOR GADX"/>
    <property type="match status" value="1"/>
</dbReference>
<evidence type="ECO:0000256" key="2">
    <source>
        <dbReference type="ARBA" id="ARBA00023125"/>
    </source>
</evidence>
<dbReference type="AlphaFoldDB" id="A0A2A2MB18"/>
<evidence type="ECO:0000313" key="6">
    <source>
        <dbReference type="Proteomes" id="UP000218796"/>
    </source>
</evidence>
<dbReference type="PANTHER" id="PTHR47894">
    <property type="entry name" value="HTH-TYPE TRANSCRIPTIONAL REGULATOR GADX"/>
    <property type="match status" value="1"/>
</dbReference>
<evidence type="ECO:0000256" key="3">
    <source>
        <dbReference type="ARBA" id="ARBA00023163"/>
    </source>
</evidence>
<name>A0A2A2MB18_9GAMM</name>
<keyword evidence="2" id="KW-0238">DNA-binding</keyword>
<evidence type="ECO:0000313" key="5">
    <source>
        <dbReference type="EMBL" id="PAV95905.1"/>
    </source>
</evidence>
<dbReference type="GO" id="GO:0005829">
    <property type="term" value="C:cytosol"/>
    <property type="evidence" value="ECO:0007669"/>
    <property type="project" value="TreeGrafter"/>
</dbReference>